<evidence type="ECO:0000313" key="7">
    <source>
        <dbReference type="EMBL" id="MFC7280142.1"/>
    </source>
</evidence>
<dbReference type="PANTHER" id="PTHR21237">
    <property type="entry name" value="GRPE PROTEIN"/>
    <property type="match status" value="1"/>
</dbReference>
<dbReference type="InterPro" id="IPR000740">
    <property type="entry name" value="GrpE"/>
</dbReference>
<name>A0ABW2I5G7_9ACTN</name>
<accession>A0ABW2I5G7</accession>
<feature type="compositionally biased region" description="Basic and acidic residues" evidence="6">
    <location>
        <begin position="1"/>
        <end position="14"/>
    </location>
</feature>
<dbReference type="Pfam" id="PF01025">
    <property type="entry name" value="GrpE"/>
    <property type="match status" value="1"/>
</dbReference>
<proteinExistence type="inferred from homology"/>
<evidence type="ECO:0000256" key="6">
    <source>
        <dbReference type="SAM" id="MobiDB-lite"/>
    </source>
</evidence>
<keyword evidence="3" id="KW-0963">Cytoplasm</keyword>
<gene>
    <name evidence="3" type="primary">grpE</name>
    <name evidence="7" type="ORF">ACFQS1_39810</name>
</gene>
<dbReference type="RefSeq" id="WP_378978146.1">
    <property type="nucleotide sequence ID" value="NZ_JBHTBJ010000079.1"/>
</dbReference>
<dbReference type="EMBL" id="JBHTBJ010000079">
    <property type="protein sequence ID" value="MFC7280142.1"/>
    <property type="molecule type" value="Genomic_DNA"/>
</dbReference>
<reference evidence="8" key="1">
    <citation type="journal article" date="2019" name="Int. J. Syst. Evol. Microbiol.">
        <title>The Global Catalogue of Microorganisms (GCM) 10K type strain sequencing project: providing services to taxonomists for standard genome sequencing and annotation.</title>
        <authorList>
            <consortium name="The Broad Institute Genomics Platform"/>
            <consortium name="The Broad Institute Genome Sequencing Center for Infectious Disease"/>
            <person name="Wu L."/>
            <person name="Ma J."/>
        </authorList>
    </citation>
    <scope>NUCLEOTIDE SEQUENCE [LARGE SCALE GENOMIC DNA]</scope>
    <source>
        <strain evidence="8">XZYJT-10</strain>
    </source>
</reference>
<dbReference type="HAMAP" id="MF_01151">
    <property type="entry name" value="GrpE"/>
    <property type="match status" value="1"/>
</dbReference>
<comment type="caution">
    <text evidence="7">The sequence shown here is derived from an EMBL/GenBank/DDBJ whole genome shotgun (WGS) entry which is preliminary data.</text>
</comment>
<dbReference type="Gene3D" id="2.30.22.10">
    <property type="entry name" value="Head domain of nucleotide exchange factor GrpE"/>
    <property type="match status" value="1"/>
</dbReference>
<evidence type="ECO:0000256" key="3">
    <source>
        <dbReference type="HAMAP-Rule" id="MF_01151"/>
    </source>
</evidence>
<comment type="function">
    <text evidence="3">Participates actively in the response to hyperosmotic and heat shock by preventing the aggregation of stress-denatured proteins, in association with DnaK and GrpE. It is the nucleotide exchange factor for DnaK and may function as a thermosensor. Unfolded proteins bind initially to DnaJ; upon interaction with the DnaJ-bound protein, DnaK hydrolyzes its bound ATP, resulting in the formation of a stable complex. GrpE releases ADP from DnaK; ATP binding to DnaK triggers the release of the substrate protein, thus completing the reaction cycle. Several rounds of ATP-dependent interactions between DnaJ, DnaK and GrpE are required for fully efficient folding.</text>
</comment>
<comment type="similarity">
    <text evidence="1 3 4">Belongs to the GrpE family.</text>
</comment>
<comment type="subcellular location">
    <subcellularLocation>
        <location evidence="3">Cytoplasm</location>
    </subcellularLocation>
</comment>
<feature type="region of interest" description="Disordered" evidence="6">
    <location>
        <begin position="1"/>
        <end position="45"/>
    </location>
</feature>
<evidence type="ECO:0000256" key="1">
    <source>
        <dbReference type="ARBA" id="ARBA00009054"/>
    </source>
</evidence>
<dbReference type="Proteomes" id="UP001596548">
    <property type="component" value="Unassembled WGS sequence"/>
</dbReference>
<keyword evidence="3" id="KW-0346">Stress response</keyword>
<feature type="coiled-coil region" evidence="5">
    <location>
        <begin position="45"/>
        <end position="79"/>
    </location>
</feature>
<evidence type="ECO:0000256" key="2">
    <source>
        <dbReference type="ARBA" id="ARBA00023186"/>
    </source>
</evidence>
<dbReference type="SUPFAM" id="SSF58014">
    <property type="entry name" value="Coiled-coil domain of nucleotide exchange factor GrpE"/>
    <property type="match status" value="1"/>
</dbReference>
<dbReference type="InterPro" id="IPR009012">
    <property type="entry name" value="GrpE_head"/>
</dbReference>
<dbReference type="CDD" id="cd00446">
    <property type="entry name" value="GrpE"/>
    <property type="match status" value="1"/>
</dbReference>
<dbReference type="PRINTS" id="PR00773">
    <property type="entry name" value="GRPEPROTEIN"/>
</dbReference>
<dbReference type="InterPro" id="IPR013805">
    <property type="entry name" value="GrpE_CC"/>
</dbReference>
<evidence type="ECO:0000313" key="8">
    <source>
        <dbReference type="Proteomes" id="UP001596548"/>
    </source>
</evidence>
<evidence type="ECO:0000256" key="4">
    <source>
        <dbReference type="RuleBase" id="RU004478"/>
    </source>
</evidence>
<feature type="compositionally biased region" description="Low complexity" evidence="6">
    <location>
        <begin position="15"/>
        <end position="36"/>
    </location>
</feature>
<protein>
    <recommendedName>
        <fullName evidence="3">Protein GrpE</fullName>
    </recommendedName>
    <alternativeName>
        <fullName evidence="3">HSP-70 cofactor</fullName>
    </alternativeName>
</protein>
<dbReference type="Gene3D" id="3.90.20.20">
    <property type="match status" value="1"/>
</dbReference>
<dbReference type="PANTHER" id="PTHR21237:SF23">
    <property type="entry name" value="GRPE PROTEIN HOMOLOG, MITOCHONDRIAL"/>
    <property type="match status" value="1"/>
</dbReference>
<keyword evidence="2 3" id="KW-0143">Chaperone</keyword>
<comment type="subunit">
    <text evidence="3">Homodimer.</text>
</comment>
<keyword evidence="5" id="KW-0175">Coiled coil</keyword>
<keyword evidence="8" id="KW-1185">Reference proteome</keyword>
<organism evidence="7 8">
    <name type="scientific">Paractinoplanes rhizophilus</name>
    <dbReference type="NCBI Taxonomy" id="1416877"/>
    <lineage>
        <taxon>Bacteria</taxon>
        <taxon>Bacillati</taxon>
        <taxon>Actinomycetota</taxon>
        <taxon>Actinomycetes</taxon>
        <taxon>Micromonosporales</taxon>
        <taxon>Micromonosporaceae</taxon>
        <taxon>Paractinoplanes</taxon>
    </lineage>
</organism>
<dbReference type="SUPFAM" id="SSF51064">
    <property type="entry name" value="Head domain of nucleotide exchange factor GrpE"/>
    <property type="match status" value="1"/>
</dbReference>
<evidence type="ECO:0000256" key="5">
    <source>
        <dbReference type="SAM" id="Coils"/>
    </source>
</evidence>
<sequence>MTSAQHDARPHDADAAAQADVPAGADTAPAGTPAEPGTRDAGPTVLELEDRWRRAVAELDNLRKRFERQLTEQARTERARTAAAFLPVLDNLELALRHADADPQAIVTGVRAVHAQAIDALAGLGFHRIDTPGVRFDPARHEAAGSVPATDGVQPGTVTEVHRAGYAADDGTLVRPAVVTVAQAVKEQDG</sequence>